<name>A0A7K3WUE8_9FLAO</name>
<accession>A0A7K3WUE8</accession>
<gene>
    <name evidence="1" type="ORF">G3O08_17520</name>
</gene>
<evidence type="ECO:0000313" key="1">
    <source>
        <dbReference type="EMBL" id="NEN25299.1"/>
    </source>
</evidence>
<dbReference type="RefSeq" id="WP_163286757.1">
    <property type="nucleotide sequence ID" value="NZ_JAAGVY010000047.1"/>
</dbReference>
<dbReference type="Proteomes" id="UP000486602">
    <property type="component" value="Unassembled WGS sequence"/>
</dbReference>
<sequence>MKILLLLVLVCTSTIGWSQNKDTLSETKPDKVVSRHSENKNIGLSHLTTDIITFSQLAESHELTIENMPEWEIISYDLTYFIPDGNSVIIYVGSGDKIPDTLTQEIIASGSNRILFENIIISRKGESDTAGFRNFYLN</sequence>
<protein>
    <submittedName>
        <fullName evidence="1">Uncharacterized protein</fullName>
    </submittedName>
</protein>
<reference evidence="1 2" key="1">
    <citation type="submission" date="2020-02" db="EMBL/GenBank/DDBJ databases">
        <title>Out from the shadows clarifying the taxonomy of the family Cryomorphaceae and related taxa by utilizing the GTDB taxonomic framework.</title>
        <authorList>
            <person name="Bowman J.P."/>
        </authorList>
    </citation>
    <scope>NUCLEOTIDE SEQUENCE [LARGE SCALE GENOMIC DNA]</scope>
    <source>
        <strain evidence="1 2">QSSC 1-22</strain>
    </source>
</reference>
<dbReference type="AlphaFoldDB" id="A0A7K3WUE8"/>
<comment type="caution">
    <text evidence="1">The sequence shown here is derived from an EMBL/GenBank/DDBJ whole genome shotgun (WGS) entry which is preliminary data.</text>
</comment>
<dbReference type="EMBL" id="JAAGVY010000047">
    <property type="protein sequence ID" value="NEN25299.1"/>
    <property type="molecule type" value="Genomic_DNA"/>
</dbReference>
<proteinExistence type="predicted"/>
<organism evidence="1 2">
    <name type="scientific">Cryomorpha ignava</name>
    <dbReference type="NCBI Taxonomy" id="101383"/>
    <lineage>
        <taxon>Bacteria</taxon>
        <taxon>Pseudomonadati</taxon>
        <taxon>Bacteroidota</taxon>
        <taxon>Flavobacteriia</taxon>
        <taxon>Flavobacteriales</taxon>
        <taxon>Cryomorphaceae</taxon>
        <taxon>Cryomorpha</taxon>
    </lineage>
</organism>
<keyword evidence="2" id="KW-1185">Reference proteome</keyword>
<evidence type="ECO:0000313" key="2">
    <source>
        <dbReference type="Proteomes" id="UP000486602"/>
    </source>
</evidence>